<dbReference type="InterPro" id="IPR013762">
    <property type="entry name" value="Integrase-like_cat_sf"/>
</dbReference>
<organism evidence="4">
    <name type="scientific">Bacteroides intestinalis</name>
    <dbReference type="NCBI Taxonomy" id="329854"/>
    <lineage>
        <taxon>Bacteria</taxon>
        <taxon>Pseudomonadati</taxon>
        <taxon>Bacteroidota</taxon>
        <taxon>Bacteroidia</taxon>
        <taxon>Bacteroidales</taxon>
        <taxon>Bacteroidaceae</taxon>
        <taxon>Bacteroides</taxon>
    </lineage>
</organism>
<evidence type="ECO:0000256" key="1">
    <source>
        <dbReference type="ARBA" id="ARBA00023125"/>
    </source>
</evidence>
<dbReference type="PANTHER" id="PTHR30349">
    <property type="entry name" value="PHAGE INTEGRASE-RELATED"/>
    <property type="match status" value="1"/>
</dbReference>
<dbReference type="Pfam" id="PF13102">
    <property type="entry name" value="Phage_int_SAM_5"/>
    <property type="match status" value="1"/>
</dbReference>
<dbReference type="GO" id="GO:0015074">
    <property type="term" value="P:DNA integration"/>
    <property type="evidence" value="ECO:0007669"/>
    <property type="project" value="InterPro"/>
</dbReference>
<dbReference type="PANTHER" id="PTHR30349:SF64">
    <property type="entry name" value="PROPHAGE INTEGRASE INTD-RELATED"/>
    <property type="match status" value="1"/>
</dbReference>
<dbReference type="Gene3D" id="1.10.150.130">
    <property type="match status" value="1"/>
</dbReference>
<dbReference type="GO" id="GO:0006310">
    <property type="term" value="P:DNA recombination"/>
    <property type="evidence" value="ECO:0007669"/>
    <property type="project" value="UniProtKB-KW"/>
</dbReference>
<dbReference type="GO" id="GO:0003677">
    <property type="term" value="F:DNA binding"/>
    <property type="evidence" value="ECO:0007669"/>
    <property type="project" value="UniProtKB-KW"/>
</dbReference>
<keyword evidence="1" id="KW-0238">DNA-binding</keyword>
<sequence>MATFKAIIKKEKMRSDKTWNVLIRLTHERKIRYISTTMYVTKKDITSGFKIKNQQIIDRCEELIKIYREKIYKLNLELNAIDIDAIAEYLKSSKDDKSGIDFILFAKKWCASHPEIKGMKNYTTALNSFCTFFGRESILCNEVTVQKLKEFEEYLSEKKRAQSLYPSVILRLFTEAREYYNDEDNDIIRIKQNLSKYKPKQQNVAEKRALPEETIKTIFTLPYDNKKIKGYTSRHDLAKDCFILSFCLMGMNSADLYNATEFDGKYITYHRTKTKDRRHDQAKMIVEIHPIIKDLVNKYRGKDRVFNFYERFSSMADLNRAINIGLKEISKELGFENLQFYAARHSMATIAINKVGISKYLVNDMLNHVDASMKITELYIQKDFAPINEANFKLLDYMFGKNENFITRP</sequence>
<keyword evidence="2" id="KW-0233">DNA recombination</keyword>
<proteinExistence type="predicted"/>
<accession>A0A6N2XIE8</accession>
<dbReference type="SUPFAM" id="SSF56349">
    <property type="entry name" value="DNA breaking-rejoining enzymes"/>
    <property type="match status" value="1"/>
</dbReference>
<protein>
    <recommendedName>
        <fullName evidence="3">Phage integrase SAM-like domain-containing protein</fullName>
    </recommendedName>
</protein>
<dbReference type="RefSeq" id="WP_138291641.1">
    <property type="nucleotide sequence ID" value="NZ_BAABZC010000002.1"/>
</dbReference>
<reference evidence="4" key="1">
    <citation type="submission" date="2019-11" db="EMBL/GenBank/DDBJ databases">
        <authorList>
            <person name="Feng L."/>
        </authorList>
    </citation>
    <scope>NUCLEOTIDE SEQUENCE</scope>
    <source>
        <strain evidence="4">BintestinalisLFYP9</strain>
    </source>
</reference>
<dbReference type="InterPro" id="IPR025269">
    <property type="entry name" value="SAM-like_dom"/>
</dbReference>
<evidence type="ECO:0000259" key="3">
    <source>
        <dbReference type="Pfam" id="PF13102"/>
    </source>
</evidence>
<name>A0A6N2XIE8_9BACE</name>
<gene>
    <name evidence="4" type="ORF">BILFYP9_04948</name>
</gene>
<dbReference type="EMBL" id="CACRSU010000051">
    <property type="protein sequence ID" value="VYT53992.1"/>
    <property type="molecule type" value="Genomic_DNA"/>
</dbReference>
<dbReference type="InterPro" id="IPR050090">
    <property type="entry name" value="Tyrosine_recombinase_XerCD"/>
</dbReference>
<dbReference type="InterPro" id="IPR011010">
    <property type="entry name" value="DNA_brk_join_enz"/>
</dbReference>
<feature type="domain" description="Phage integrase SAM-like" evidence="3">
    <location>
        <begin position="102"/>
        <end position="165"/>
    </location>
</feature>
<dbReference type="InterPro" id="IPR010998">
    <property type="entry name" value="Integrase_recombinase_N"/>
</dbReference>
<evidence type="ECO:0000313" key="4">
    <source>
        <dbReference type="EMBL" id="VYT53992.1"/>
    </source>
</evidence>
<dbReference type="Gene3D" id="1.10.443.10">
    <property type="entry name" value="Intergrase catalytic core"/>
    <property type="match status" value="1"/>
</dbReference>
<dbReference type="AlphaFoldDB" id="A0A6N2XIE8"/>
<evidence type="ECO:0000256" key="2">
    <source>
        <dbReference type="ARBA" id="ARBA00023172"/>
    </source>
</evidence>